<proteinExistence type="predicted"/>
<reference evidence="2 3" key="1">
    <citation type="submission" date="2016-10" db="EMBL/GenBank/DDBJ databases">
        <authorList>
            <person name="de Groot N.N."/>
        </authorList>
    </citation>
    <scope>NUCLEOTIDE SEQUENCE [LARGE SCALE GENOMIC DNA]</scope>
    <source>
        <strain evidence="2 3">CGMCC 4.5598</strain>
    </source>
</reference>
<dbReference type="GO" id="GO:0006950">
    <property type="term" value="P:response to stress"/>
    <property type="evidence" value="ECO:0007669"/>
    <property type="project" value="TreeGrafter"/>
</dbReference>
<dbReference type="RefSeq" id="WP_091086968.1">
    <property type="nucleotide sequence ID" value="NZ_FOHX01000009.1"/>
</dbReference>
<dbReference type="InterPro" id="IPR036390">
    <property type="entry name" value="WH_DNA-bd_sf"/>
</dbReference>
<name>A0A1I0KT06_9ACTN</name>
<accession>A0A1I0KT06</accession>
<dbReference type="PRINTS" id="PR00598">
    <property type="entry name" value="HTHMARR"/>
</dbReference>
<dbReference type="AlphaFoldDB" id="A0A1I0KT06"/>
<evidence type="ECO:0000313" key="3">
    <source>
        <dbReference type="Proteomes" id="UP000199361"/>
    </source>
</evidence>
<dbReference type="PANTHER" id="PTHR33164">
    <property type="entry name" value="TRANSCRIPTIONAL REGULATOR, MARR FAMILY"/>
    <property type="match status" value="1"/>
</dbReference>
<dbReference type="Gene3D" id="1.10.10.10">
    <property type="entry name" value="Winged helix-like DNA-binding domain superfamily/Winged helix DNA-binding domain"/>
    <property type="match status" value="1"/>
</dbReference>
<keyword evidence="2" id="KW-0238">DNA-binding</keyword>
<dbReference type="Pfam" id="PF12802">
    <property type="entry name" value="MarR_2"/>
    <property type="match status" value="1"/>
</dbReference>
<dbReference type="GO" id="GO:0003700">
    <property type="term" value="F:DNA-binding transcription factor activity"/>
    <property type="evidence" value="ECO:0007669"/>
    <property type="project" value="InterPro"/>
</dbReference>
<dbReference type="InterPro" id="IPR039422">
    <property type="entry name" value="MarR/SlyA-like"/>
</dbReference>
<evidence type="ECO:0000259" key="1">
    <source>
        <dbReference type="PROSITE" id="PS50995"/>
    </source>
</evidence>
<dbReference type="OrthoDB" id="5432081at2"/>
<dbReference type="Proteomes" id="UP000199361">
    <property type="component" value="Unassembled WGS sequence"/>
</dbReference>
<dbReference type="InterPro" id="IPR000835">
    <property type="entry name" value="HTH_MarR-typ"/>
</dbReference>
<dbReference type="PROSITE" id="PS50995">
    <property type="entry name" value="HTH_MARR_2"/>
    <property type="match status" value="1"/>
</dbReference>
<sequence>MTLLRDEGLTAEELAVWRMLQRAQVRITRRLESELLVAHDLPLASYEVLMQLAEAAGRRLRMNDLADRVLLSRSGLTRLIDRLQRDGLVTREACPDDARGLFAVLTDAGAGRLAEATPTYLRGIRTQFLDMLGNGEMGQIRAMLGRLDAAGVTGAAASAAGGGAP</sequence>
<dbReference type="SUPFAM" id="SSF46785">
    <property type="entry name" value="Winged helix' DNA-binding domain"/>
    <property type="match status" value="1"/>
</dbReference>
<dbReference type="GO" id="GO:0003677">
    <property type="term" value="F:DNA binding"/>
    <property type="evidence" value="ECO:0007669"/>
    <property type="project" value="UniProtKB-KW"/>
</dbReference>
<dbReference type="STRING" id="568860.SAMN05421811_109293"/>
<protein>
    <submittedName>
        <fullName evidence="2">DNA-binding transcriptional regulator, MarR family</fullName>
    </submittedName>
</protein>
<evidence type="ECO:0000313" key="2">
    <source>
        <dbReference type="EMBL" id="SEU28900.1"/>
    </source>
</evidence>
<dbReference type="SMART" id="SM00347">
    <property type="entry name" value="HTH_MARR"/>
    <property type="match status" value="1"/>
</dbReference>
<dbReference type="PANTHER" id="PTHR33164:SF99">
    <property type="entry name" value="MARR FAMILY REGULATORY PROTEIN"/>
    <property type="match status" value="1"/>
</dbReference>
<gene>
    <name evidence="2" type="ORF">SAMN05421811_109293</name>
</gene>
<organism evidence="2 3">
    <name type="scientific">Nonomuraea wenchangensis</name>
    <dbReference type="NCBI Taxonomy" id="568860"/>
    <lineage>
        <taxon>Bacteria</taxon>
        <taxon>Bacillati</taxon>
        <taxon>Actinomycetota</taxon>
        <taxon>Actinomycetes</taxon>
        <taxon>Streptosporangiales</taxon>
        <taxon>Streptosporangiaceae</taxon>
        <taxon>Nonomuraea</taxon>
    </lineage>
</organism>
<dbReference type="EMBL" id="FOHX01000009">
    <property type="protein sequence ID" value="SEU28900.1"/>
    <property type="molecule type" value="Genomic_DNA"/>
</dbReference>
<feature type="domain" description="HTH marR-type" evidence="1">
    <location>
        <begin position="13"/>
        <end position="149"/>
    </location>
</feature>
<keyword evidence="3" id="KW-1185">Reference proteome</keyword>
<dbReference type="InterPro" id="IPR036388">
    <property type="entry name" value="WH-like_DNA-bd_sf"/>
</dbReference>